<dbReference type="AlphaFoldDB" id="A0A9N9GRW7"/>
<name>A0A9N9GRW7_9GLOM</name>
<dbReference type="OrthoDB" id="2388148at2759"/>
<dbReference type="Proteomes" id="UP000789405">
    <property type="component" value="Unassembled WGS sequence"/>
</dbReference>
<proteinExistence type="predicted"/>
<sequence length="89" mass="10543">MIQRIQENKIFNVTPPVGGDSVNINKWIEFRKNLEDQLNYVPIKWDLILLDNFLKLYPPDKTLEKFKNYLETQENGELSKKTDEVSNET</sequence>
<reference evidence="1" key="1">
    <citation type="submission" date="2021-06" db="EMBL/GenBank/DDBJ databases">
        <authorList>
            <person name="Kallberg Y."/>
            <person name="Tangrot J."/>
            <person name="Rosling A."/>
        </authorList>
    </citation>
    <scope>NUCLEOTIDE SEQUENCE</scope>
    <source>
        <strain evidence="1">MA453B</strain>
    </source>
</reference>
<protein>
    <submittedName>
        <fullName evidence="1">15106_t:CDS:1</fullName>
    </submittedName>
</protein>
<gene>
    <name evidence="1" type="ORF">DERYTH_LOCUS8678</name>
</gene>
<organism evidence="1 2">
    <name type="scientific">Dentiscutata erythropus</name>
    <dbReference type="NCBI Taxonomy" id="1348616"/>
    <lineage>
        <taxon>Eukaryota</taxon>
        <taxon>Fungi</taxon>
        <taxon>Fungi incertae sedis</taxon>
        <taxon>Mucoromycota</taxon>
        <taxon>Glomeromycotina</taxon>
        <taxon>Glomeromycetes</taxon>
        <taxon>Diversisporales</taxon>
        <taxon>Gigasporaceae</taxon>
        <taxon>Dentiscutata</taxon>
    </lineage>
</organism>
<keyword evidence="2" id="KW-1185">Reference proteome</keyword>
<comment type="caution">
    <text evidence="1">The sequence shown here is derived from an EMBL/GenBank/DDBJ whole genome shotgun (WGS) entry which is preliminary data.</text>
</comment>
<dbReference type="EMBL" id="CAJVPY010004526">
    <property type="protein sequence ID" value="CAG8621808.1"/>
    <property type="molecule type" value="Genomic_DNA"/>
</dbReference>
<accession>A0A9N9GRW7</accession>
<evidence type="ECO:0000313" key="2">
    <source>
        <dbReference type="Proteomes" id="UP000789405"/>
    </source>
</evidence>
<evidence type="ECO:0000313" key="1">
    <source>
        <dbReference type="EMBL" id="CAG8621808.1"/>
    </source>
</evidence>